<keyword evidence="2" id="KW-1185">Reference proteome</keyword>
<dbReference type="Pfam" id="PF08942">
    <property type="entry name" value="DUF1919"/>
    <property type="match status" value="1"/>
</dbReference>
<comment type="caution">
    <text evidence="1">The sequence shown here is derived from an EMBL/GenBank/DDBJ whole genome shotgun (WGS) entry which is preliminary data.</text>
</comment>
<evidence type="ECO:0000313" key="2">
    <source>
        <dbReference type="Proteomes" id="UP001597374"/>
    </source>
</evidence>
<proteinExistence type="predicted"/>
<organism evidence="1 2">
    <name type="scientific">Pontibacter ruber</name>
    <dbReference type="NCBI Taxonomy" id="1343895"/>
    <lineage>
        <taxon>Bacteria</taxon>
        <taxon>Pseudomonadati</taxon>
        <taxon>Bacteroidota</taxon>
        <taxon>Cytophagia</taxon>
        <taxon>Cytophagales</taxon>
        <taxon>Hymenobacteraceae</taxon>
        <taxon>Pontibacter</taxon>
    </lineage>
</organism>
<reference evidence="2" key="1">
    <citation type="journal article" date="2019" name="Int. J. Syst. Evol. Microbiol.">
        <title>The Global Catalogue of Microorganisms (GCM) 10K type strain sequencing project: providing services to taxonomists for standard genome sequencing and annotation.</title>
        <authorList>
            <consortium name="The Broad Institute Genomics Platform"/>
            <consortium name="The Broad Institute Genome Sequencing Center for Infectious Disease"/>
            <person name="Wu L."/>
            <person name="Ma J."/>
        </authorList>
    </citation>
    <scope>NUCLEOTIDE SEQUENCE [LARGE SCALE GENOMIC DNA]</scope>
    <source>
        <strain evidence="2">CGMCC 4.1782</strain>
    </source>
</reference>
<dbReference type="InterPro" id="IPR015037">
    <property type="entry name" value="DUF1919"/>
</dbReference>
<dbReference type="RefSeq" id="WP_250429710.1">
    <property type="nucleotide sequence ID" value="NZ_JALPRR010000002.1"/>
</dbReference>
<evidence type="ECO:0000313" key="1">
    <source>
        <dbReference type="EMBL" id="MFD2244916.1"/>
    </source>
</evidence>
<dbReference type="InterPro" id="IPR037226">
    <property type="entry name" value="CAC2185-like_sf"/>
</dbReference>
<name>A0ABW5CQZ1_9BACT</name>
<dbReference type="Proteomes" id="UP001597374">
    <property type="component" value="Unassembled WGS sequence"/>
</dbReference>
<accession>A0ABW5CQZ1</accession>
<dbReference type="EMBL" id="JBHUIM010000001">
    <property type="protein sequence ID" value="MFD2244916.1"/>
    <property type="molecule type" value="Genomic_DNA"/>
</dbReference>
<gene>
    <name evidence="1" type="ORF">ACFSKP_01545</name>
</gene>
<protein>
    <submittedName>
        <fullName evidence="1">DUF1919 domain-containing protein</fullName>
    </submittedName>
</protein>
<sequence>MDSLNPPFLLSKLYNKLKYKFDWEIKKKVVDIILQKRLKNKDFAIVSNNCWGGGVYQVLRLPYNTPFVGLYINAPCYIKLLKNFEFYLNCELEFTNASRYGQHQSKKYPVGFLNNEVEIHFLHYKSEKEAFEKWNRRKKKLPKDINSIFFKFDDRDHCTPELIKDFHALPYKNLISFTKTKYNYQNNFKLKDPADLILFDTTHNLVDIVEWLNMKQATTGSAIFKSLRFIGYPKKFN</sequence>
<dbReference type="SUPFAM" id="SSF142795">
    <property type="entry name" value="CAC2185-like"/>
    <property type="match status" value="1"/>
</dbReference>